<dbReference type="SUPFAM" id="SSF54001">
    <property type="entry name" value="Cysteine proteinases"/>
    <property type="match status" value="1"/>
</dbReference>
<protein>
    <submittedName>
        <fullName evidence="2">Uncharacterized protein</fullName>
    </submittedName>
</protein>
<keyword evidence="3" id="KW-1185">Reference proteome</keyword>
<feature type="compositionally biased region" description="Low complexity" evidence="1">
    <location>
        <begin position="653"/>
        <end position="663"/>
    </location>
</feature>
<accession>A0A0W0ZYX3</accession>
<organism evidence="2 3">
    <name type="scientific">Legionella tucsonensis</name>
    <dbReference type="NCBI Taxonomy" id="40335"/>
    <lineage>
        <taxon>Bacteria</taxon>
        <taxon>Pseudomonadati</taxon>
        <taxon>Pseudomonadota</taxon>
        <taxon>Gammaproteobacteria</taxon>
        <taxon>Legionellales</taxon>
        <taxon>Legionellaceae</taxon>
        <taxon>Legionella</taxon>
    </lineage>
</organism>
<proteinExistence type="predicted"/>
<dbReference type="PATRIC" id="fig|40335.7.peg.2268"/>
<feature type="region of interest" description="Disordered" evidence="1">
    <location>
        <begin position="649"/>
        <end position="684"/>
    </location>
</feature>
<sequence length="684" mass="78295">MTIIMAVKYKPFDDLDREIQIKRGERYRKNQIDFDNSSIVNSASRVLNSQGYTNFISIMVGQDRVGEHFNLANQLEEKGIDFSKADPRYVFFSLPTKLGEHSVAVVIDREKKKVHIMDSLGENYVEAKKQISQCIEEGILHGYKITCGSGVQQRDEISCGVHSSANIVEVITESIQPEDGHKLPERSEEEVIRLTGLLSTANDDEAADRQKHEKESAIAYRQKNILKSILLKQKPTADLNVLLRELNKEIPPDSEFTQRSLYDFLDDFKKNFPNNKLNAEFKKPKFINLINKYPPLDGRLQDLLEREMTQFFHKKTNLEKLKDLFNRSTSSKETNAEKEARKQIKAEIETANSIMQKEKEGGDQVRIKKLKEIAEDCKKNGITHFPCLEAIKELAENKKIYTGMGYEFIMSNLSQPNLLSINNIDLHIDPYAPLNHAYSHVSLYNGLNSIIDSFISQYERAKNADLLYEWSGNFLGYCLDGQLESAFHFLQLRDQPKMPLHKGMEVFLSEYAKDFAASKWIGFVKTWSDLGNLYEEYQTALAKVNEGQTYLMKRSDIKDEEYSQENIRLLKRVMSGIGTAFNSSRIAAFILEKHPDYEFSDGQKLTEQLIKDYLKNVLNMEEPACNTESTSSYKSVLTQLDSDQVHEIKSAKIKTPTETITPTVKKETPASPPESDTEIHSPRL</sequence>
<evidence type="ECO:0000313" key="3">
    <source>
        <dbReference type="Proteomes" id="UP000054693"/>
    </source>
</evidence>
<dbReference type="EMBL" id="LNZA01000001">
    <property type="protein sequence ID" value="KTD74282.1"/>
    <property type="molecule type" value="Genomic_DNA"/>
</dbReference>
<gene>
    <name evidence="2" type="ORF">Ltuc_2129</name>
</gene>
<dbReference type="InterPro" id="IPR038765">
    <property type="entry name" value="Papain-like_cys_pep_sf"/>
</dbReference>
<dbReference type="AlphaFoldDB" id="A0A0W0ZYX3"/>
<evidence type="ECO:0000313" key="2">
    <source>
        <dbReference type="EMBL" id="KTD74282.1"/>
    </source>
</evidence>
<dbReference type="Proteomes" id="UP000054693">
    <property type="component" value="Unassembled WGS sequence"/>
</dbReference>
<comment type="caution">
    <text evidence="2">The sequence shown here is derived from an EMBL/GenBank/DDBJ whole genome shotgun (WGS) entry which is preliminary data.</text>
</comment>
<name>A0A0W0ZYX3_9GAMM</name>
<dbReference type="Gene3D" id="3.40.395.10">
    <property type="entry name" value="Adenoviral Proteinase, Chain A"/>
    <property type="match status" value="1"/>
</dbReference>
<evidence type="ECO:0000256" key="1">
    <source>
        <dbReference type="SAM" id="MobiDB-lite"/>
    </source>
</evidence>
<reference evidence="2 3" key="1">
    <citation type="submission" date="2015-11" db="EMBL/GenBank/DDBJ databases">
        <title>Genomic analysis of 38 Legionella species identifies large and diverse effector repertoires.</title>
        <authorList>
            <person name="Burstein D."/>
            <person name="Amaro F."/>
            <person name="Zusman T."/>
            <person name="Lifshitz Z."/>
            <person name="Cohen O."/>
            <person name="Gilbert J.A."/>
            <person name="Pupko T."/>
            <person name="Shuman H.A."/>
            <person name="Segal G."/>
        </authorList>
    </citation>
    <scope>NUCLEOTIDE SEQUENCE [LARGE SCALE GENOMIC DNA]</scope>
    <source>
        <strain evidence="2 3">ATCC 49180</strain>
    </source>
</reference>